<evidence type="ECO:0000256" key="5">
    <source>
        <dbReference type="ARBA" id="ARBA00023136"/>
    </source>
</evidence>
<evidence type="ECO:0000313" key="10">
    <source>
        <dbReference type="Proteomes" id="UP000297972"/>
    </source>
</evidence>
<feature type="domain" description="GAF" evidence="8">
    <location>
        <begin position="678"/>
        <end position="829"/>
    </location>
</feature>
<dbReference type="PANTHER" id="PTHR43102">
    <property type="entry name" value="SLR1143 PROTEIN"/>
    <property type="match status" value="1"/>
</dbReference>
<evidence type="ECO:0000256" key="2">
    <source>
        <dbReference type="ARBA" id="ARBA00009773"/>
    </source>
</evidence>
<feature type="region of interest" description="Disordered" evidence="6">
    <location>
        <begin position="821"/>
        <end position="847"/>
    </location>
</feature>
<dbReference type="Pfam" id="PF01590">
    <property type="entry name" value="GAF"/>
    <property type="match status" value="1"/>
</dbReference>
<dbReference type="SMART" id="SM00065">
    <property type="entry name" value="GAF"/>
    <property type="match status" value="1"/>
</dbReference>
<accession>A0A4Z1CFJ3</accession>
<dbReference type="Pfam" id="PF01594">
    <property type="entry name" value="AI-2E_transport"/>
    <property type="match status" value="1"/>
</dbReference>
<dbReference type="AlphaFoldDB" id="A0A4Z1CFJ3"/>
<feature type="transmembrane region" description="Helical" evidence="7">
    <location>
        <begin position="117"/>
        <end position="139"/>
    </location>
</feature>
<dbReference type="InterPro" id="IPR002549">
    <property type="entry name" value="AI-2E-like"/>
</dbReference>
<keyword evidence="10" id="KW-1185">Reference proteome</keyword>
<keyword evidence="4 7" id="KW-1133">Transmembrane helix</keyword>
<evidence type="ECO:0000256" key="4">
    <source>
        <dbReference type="ARBA" id="ARBA00022989"/>
    </source>
</evidence>
<feature type="transmembrane region" description="Helical" evidence="7">
    <location>
        <begin position="65"/>
        <end position="84"/>
    </location>
</feature>
<gene>
    <name evidence="9" type="ORF">E4L95_14950</name>
</gene>
<feature type="transmembrane region" description="Helical" evidence="7">
    <location>
        <begin position="282"/>
        <end position="307"/>
    </location>
</feature>
<dbReference type="InterPro" id="IPR003018">
    <property type="entry name" value="GAF"/>
</dbReference>
<evidence type="ECO:0000313" key="9">
    <source>
        <dbReference type="EMBL" id="TGN55583.1"/>
    </source>
</evidence>
<sequence length="847" mass="90902">MEHARPERCSILLSEPGNPPRVRRHARIWGQGTIMTSLNNGSAPELASQGELAVTGTPRPARADIVGIAAWLVVGTVIIGLLYYGQDVLIPLAIAFLISFALGPLVRVLVRRGIPQVGAVSVVMLTVIALLLGLGLLIASQVSVLSAELPAYQSTIRAKIASLGDQMEGPGVLDGVFQTVATVQDQLTTALQGAPSGAADPLAVQVVGDGPSPFSTAVAWLTPALAPLATLGIVVVFVFLVLLDRGDLRDRLIRLLGGNLHRSTDALEEAGKRISKYLVMQLVVNVTYGIPMALGLWAIGVPGWILWGTLAAIMRFIPYVGPMLSAIFPLALAFAVDPGWQMVLMALALILFLELVSNNIVEPMLYGTSTGLSALSLIAAATFWTALWGPMGLILSTPLTVCLLVMGRNLPQLAFFDTLLGSTPALDLPTRIYQRLIANDPDEAYDIVSDAVRDIGLPAFYNETGLEVLRQASDDYHAQARVEHRLRVADGMDRLLDDLREDHPAPLAAPAAPRVACIGGKWQVDAISAEMLVHVLALDGIPAIQRPTGAVTARYVERLDLNGIDTVCIAYFSRDPDMAVRGFVRRLRRRWPDIRIVLALWSAPGEQAGPDRAEALGVDRIVISLSEAAQHLTLIDTETLQAAAPVAALPADGHAPEGTLNETARLEALARSAVLDGHAREDLDELAKRAADVFDVGLAVISVLDADAEYIVGQSMDLPGDRTDDPAALTWLPRLDGLGHHIVASEETLVVPDNNRDARFADHPTLRRWQSRFVVATPLRTTEGHVLGMLCLSDRAPRQIEDTELDLLDRIAAEAVAVMTKQEPVPAEPRKSAPAAPRSVLGQRIPD</sequence>
<comment type="subcellular location">
    <subcellularLocation>
        <location evidence="1">Membrane</location>
        <topology evidence="1">Multi-pass membrane protein</topology>
    </subcellularLocation>
</comment>
<dbReference type="OrthoDB" id="9799225at2"/>
<dbReference type="SUPFAM" id="SSF55781">
    <property type="entry name" value="GAF domain-like"/>
    <property type="match status" value="1"/>
</dbReference>
<dbReference type="GO" id="GO:0016020">
    <property type="term" value="C:membrane"/>
    <property type="evidence" value="ECO:0007669"/>
    <property type="project" value="UniProtKB-SubCell"/>
</dbReference>
<evidence type="ECO:0000256" key="7">
    <source>
        <dbReference type="SAM" id="Phobius"/>
    </source>
</evidence>
<evidence type="ECO:0000259" key="8">
    <source>
        <dbReference type="SMART" id="SM00065"/>
    </source>
</evidence>
<keyword evidence="5 7" id="KW-0472">Membrane</keyword>
<evidence type="ECO:0000256" key="1">
    <source>
        <dbReference type="ARBA" id="ARBA00004141"/>
    </source>
</evidence>
<dbReference type="PANTHER" id="PTHR43102:SF2">
    <property type="entry name" value="GAF DOMAIN-CONTAINING PROTEIN"/>
    <property type="match status" value="1"/>
</dbReference>
<feature type="transmembrane region" description="Helical" evidence="7">
    <location>
        <begin position="217"/>
        <end position="243"/>
    </location>
</feature>
<dbReference type="Proteomes" id="UP000297972">
    <property type="component" value="Unassembled WGS sequence"/>
</dbReference>
<dbReference type="InterPro" id="IPR029016">
    <property type="entry name" value="GAF-like_dom_sf"/>
</dbReference>
<name>A0A4Z1CFJ3_9RHOB</name>
<evidence type="ECO:0000256" key="3">
    <source>
        <dbReference type="ARBA" id="ARBA00022692"/>
    </source>
</evidence>
<comment type="similarity">
    <text evidence="2">Belongs to the autoinducer-2 exporter (AI-2E) (TC 2.A.86) family.</text>
</comment>
<dbReference type="EMBL" id="SRPG01000161">
    <property type="protein sequence ID" value="TGN55583.1"/>
    <property type="molecule type" value="Genomic_DNA"/>
</dbReference>
<dbReference type="Gene3D" id="3.30.450.40">
    <property type="match status" value="1"/>
</dbReference>
<reference evidence="9 10" key="1">
    <citation type="submission" date="2019-03" db="EMBL/GenBank/DDBJ databases">
        <authorList>
            <person name="Li J."/>
        </authorList>
    </citation>
    <scope>NUCLEOTIDE SEQUENCE [LARGE SCALE GENOMIC DNA]</scope>
    <source>
        <strain evidence="9 10">3058</strain>
    </source>
</reference>
<protein>
    <submittedName>
        <fullName evidence="9">AI-2E family transporter</fullName>
    </submittedName>
</protein>
<evidence type="ECO:0000256" key="6">
    <source>
        <dbReference type="SAM" id="MobiDB-lite"/>
    </source>
</evidence>
<comment type="caution">
    <text evidence="9">The sequence shown here is derived from an EMBL/GenBank/DDBJ whole genome shotgun (WGS) entry which is preliminary data.</text>
</comment>
<organism evidence="9 10">
    <name type="scientific">Paracoccus liaowanqingii</name>
    <dbReference type="NCBI Taxonomy" id="2560053"/>
    <lineage>
        <taxon>Bacteria</taxon>
        <taxon>Pseudomonadati</taxon>
        <taxon>Pseudomonadota</taxon>
        <taxon>Alphaproteobacteria</taxon>
        <taxon>Rhodobacterales</taxon>
        <taxon>Paracoccaceae</taxon>
        <taxon>Paracoccus</taxon>
    </lineage>
</organism>
<feature type="transmembrane region" description="Helical" evidence="7">
    <location>
        <begin position="90"/>
        <end position="110"/>
    </location>
</feature>
<keyword evidence="3 7" id="KW-0812">Transmembrane</keyword>
<proteinExistence type="inferred from homology"/>